<protein>
    <recommendedName>
        <fullName evidence="4">DUF998 domain-containing protein</fullName>
    </recommendedName>
</protein>
<dbReference type="RefSeq" id="WP_140989951.1">
    <property type="nucleotide sequence ID" value="NZ_VHIQ01000003.1"/>
</dbReference>
<keyword evidence="1" id="KW-0812">Transmembrane</keyword>
<dbReference type="OrthoDB" id="982965at2"/>
<accession>A0A506PKH6</accession>
<dbReference type="AlphaFoldDB" id="A0A506PKH6"/>
<organism evidence="2 3">
    <name type="scientific">Paucihalobacter ruber</name>
    <dbReference type="NCBI Taxonomy" id="2567861"/>
    <lineage>
        <taxon>Bacteria</taxon>
        <taxon>Pseudomonadati</taxon>
        <taxon>Bacteroidota</taxon>
        <taxon>Flavobacteriia</taxon>
        <taxon>Flavobacteriales</taxon>
        <taxon>Flavobacteriaceae</taxon>
        <taxon>Paucihalobacter</taxon>
    </lineage>
</organism>
<gene>
    <name evidence="2" type="ORF">FJ651_07800</name>
</gene>
<feature type="transmembrane region" description="Helical" evidence="1">
    <location>
        <begin position="180"/>
        <end position="202"/>
    </location>
</feature>
<feature type="transmembrane region" description="Helical" evidence="1">
    <location>
        <begin position="53"/>
        <end position="73"/>
    </location>
</feature>
<evidence type="ECO:0008006" key="4">
    <source>
        <dbReference type="Google" id="ProtNLM"/>
    </source>
</evidence>
<comment type="caution">
    <text evidence="2">The sequence shown here is derived from an EMBL/GenBank/DDBJ whole genome shotgun (WGS) entry which is preliminary data.</text>
</comment>
<dbReference type="Proteomes" id="UP000317332">
    <property type="component" value="Unassembled WGS sequence"/>
</dbReference>
<evidence type="ECO:0000256" key="1">
    <source>
        <dbReference type="SAM" id="Phobius"/>
    </source>
</evidence>
<feature type="transmembrane region" description="Helical" evidence="1">
    <location>
        <begin position="7"/>
        <end position="27"/>
    </location>
</feature>
<feature type="transmembrane region" description="Helical" evidence="1">
    <location>
        <begin position="119"/>
        <end position="137"/>
    </location>
</feature>
<evidence type="ECO:0000313" key="2">
    <source>
        <dbReference type="EMBL" id="TPV34054.1"/>
    </source>
</evidence>
<name>A0A506PKH6_9FLAO</name>
<proteinExistence type="predicted"/>
<keyword evidence="1" id="KW-0472">Membrane</keyword>
<keyword evidence="1" id="KW-1133">Transmembrane helix</keyword>
<reference evidence="2 3" key="1">
    <citation type="submission" date="2019-06" db="EMBL/GenBank/DDBJ databases">
        <title>Flavobacteriaceae Paucihalobacterium erythroidium CWB-1, complete genome.</title>
        <authorList>
            <person name="Wu S."/>
        </authorList>
    </citation>
    <scope>NUCLEOTIDE SEQUENCE [LARGE SCALE GENOMIC DNA]</scope>
    <source>
        <strain evidence="2 3">CWB-1</strain>
    </source>
</reference>
<evidence type="ECO:0000313" key="3">
    <source>
        <dbReference type="Proteomes" id="UP000317332"/>
    </source>
</evidence>
<feature type="transmembrane region" description="Helical" evidence="1">
    <location>
        <begin position="149"/>
        <end position="168"/>
    </location>
</feature>
<sequence>MSKKYKFIATLIYTLGIFCLLVVFVLGKTYNIPYEKFTGDPAYIYKSNPFNGVISNIGALFWCTTASICLFSGRLLWSFGSKKQAVFLFYSGVFTTILLIDDFFMFHDFAVYYIVKHDFAQYFVLLSYAIFSIWYLLNFYTTIMKENYIFISLAFFFLGTSVIIDIIFESEGLQYLIEDGFKFLGIISWMLFYTIASHRLVLENYKTINQA</sequence>
<keyword evidence="3" id="KW-1185">Reference proteome</keyword>
<feature type="transmembrane region" description="Helical" evidence="1">
    <location>
        <begin position="85"/>
        <end position="107"/>
    </location>
</feature>
<dbReference type="EMBL" id="VHIQ01000003">
    <property type="protein sequence ID" value="TPV34054.1"/>
    <property type="molecule type" value="Genomic_DNA"/>
</dbReference>